<sequence>MSRLIVGGVILGILVAHAGPHTAGILGLGCIAITVWALAGRTRGGRAASGRAVMGHGHGTQRLISRHEAGHAAAARALGGRVRSMRMWKDGGMVQATLPTSDPQAAITFWRAGRHAAGTGTGCGADDDLVRRELRSVPRADRARVRRDADRDARRIVRRHASEIRRDAARMLKESD</sequence>
<dbReference type="RefSeq" id="WP_210034152.1">
    <property type="nucleotide sequence ID" value="NZ_JAGINU010000001.1"/>
</dbReference>
<dbReference type="Proteomes" id="UP001519295">
    <property type="component" value="Unassembled WGS sequence"/>
</dbReference>
<evidence type="ECO:0000313" key="1">
    <source>
        <dbReference type="EMBL" id="MBP2370678.1"/>
    </source>
</evidence>
<keyword evidence="2" id="KW-1185">Reference proteome</keyword>
<evidence type="ECO:0000313" key="2">
    <source>
        <dbReference type="Proteomes" id="UP001519295"/>
    </source>
</evidence>
<protein>
    <submittedName>
        <fullName evidence="1">Uncharacterized protein</fullName>
    </submittedName>
</protein>
<comment type="caution">
    <text evidence="1">The sequence shown here is derived from an EMBL/GenBank/DDBJ whole genome shotgun (WGS) entry which is preliminary data.</text>
</comment>
<reference evidence="1 2" key="1">
    <citation type="submission" date="2021-03" db="EMBL/GenBank/DDBJ databases">
        <title>Sequencing the genomes of 1000 actinobacteria strains.</title>
        <authorList>
            <person name="Klenk H.-P."/>
        </authorList>
    </citation>
    <scope>NUCLEOTIDE SEQUENCE [LARGE SCALE GENOMIC DNA]</scope>
    <source>
        <strain evidence="1 2">DSM 45256</strain>
    </source>
</reference>
<proteinExistence type="predicted"/>
<dbReference type="PROSITE" id="PS51257">
    <property type="entry name" value="PROKAR_LIPOPROTEIN"/>
    <property type="match status" value="1"/>
</dbReference>
<organism evidence="1 2">
    <name type="scientific">Pseudonocardia parietis</name>
    <dbReference type="NCBI Taxonomy" id="570936"/>
    <lineage>
        <taxon>Bacteria</taxon>
        <taxon>Bacillati</taxon>
        <taxon>Actinomycetota</taxon>
        <taxon>Actinomycetes</taxon>
        <taxon>Pseudonocardiales</taxon>
        <taxon>Pseudonocardiaceae</taxon>
        <taxon>Pseudonocardia</taxon>
    </lineage>
</organism>
<accession>A0ABS4W398</accession>
<gene>
    <name evidence="1" type="ORF">JOF36_006374</name>
</gene>
<name>A0ABS4W398_9PSEU</name>
<dbReference type="EMBL" id="JAGINU010000001">
    <property type="protein sequence ID" value="MBP2370678.1"/>
    <property type="molecule type" value="Genomic_DNA"/>
</dbReference>